<evidence type="ECO:0000313" key="6">
    <source>
        <dbReference type="Proteomes" id="UP000729733"/>
    </source>
</evidence>
<protein>
    <submittedName>
        <fullName evidence="5">ABC transporter substrate-binding protein</fullName>
    </submittedName>
</protein>
<dbReference type="Gene3D" id="3.40.190.10">
    <property type="entry name" value="Periplasmic binding protein-like II"/>
    <property type="match status" value="2"/>
</dbReference>
<dbReference type="Proteomes" id="UP000729733">
    <property type="component" value="Unassembled WGS sequence"/>
</dbReference>
<dbReference type="RefSeq" id="WP_229638854.1">
    <property type="nucleotide sequence ID" value="NZ_JADWDC010000004.1"/>
</dbReference>
<dbReference type="Pfam" id="PF09084">
    <property type="entry name" value="NMT1"/>
    <property type="match status" value="1"/>
</dbReference>
<evidence type="ECO:0000259" key="4">
    <source>
        <dbReference type="Pfam" id="PF09084"/>
    </source>
</evidence>
<feature type="domain" description="SsuA/THI5-like" evidence="4">
    <location>
        <begin position="123"/>
        <end position="255"/>
    </location>
</feature>
<evidence type="ECO:0000256" key="2">
    <source>
        <dbReference type="ARBA" id="ARBA00010742"/>
    </source>
</evidence>
<comment type="caution">
    <text evidence="5">The sequence shown here is derived from an EMBL/GenBank/DDBJ whole genome shotgun (WGS) entry which is preliminary data.</text>
</comment>
<keyword evidence="6" id="KW-1185">Reference proteome</keyword>
<gene>
    <name evidence="5" type="ORF">I4641_02515</name>
</gene>
<accession>A0A964FDQ4</accession>
<comment type="similarity">
    <text evidence="2">Belongs to the bacterial solute-binding protein SsuA/TauA family.</text>
</comment>
<dbReference type="PANTHER" id="PTHR30024:SF47">
    <property type="entry name" value="TAURINE-BINDING PERIPLASMIC PROTEIN"/>
    <property type="match status" value="1"/>
</dbReference>
<dbReference type="InterPro" id="IPR015168">
    <property type="entry name" value="SsuA/THI5"/>
</dbReference>
<comment type="subcellular location">
    <subcellularLocation>
        <location evidence="1">Periplasm</location>
    </subcellularLocation>
</comment>
<evidence type="ECO:0000256" key="1">
    <source>
        <dbReference type="ARBA" id="ARBA00004418"/>
    </source>
</evidence>
<evidence type="ECO:0000313" key="5">
    <source>
        <dbReference type="EMBL" id="MCC0175855.1"/>
    </source>
</evidence>
<keyword evidence="3" id="KW-0732">Signal</keyword>
<sequence length="299" mass="33220">MQNLTWLTAIALLLTFIVTRGMERGTLTSISPPAVIGYSNSPSWWPWIIVEERDLLRRNGINAELKWYDNYSDSVGDLNTGFIDGNSQMIEDALATSPKAIKGKVGVLLNTYSDGEDKLIVRNGIGKIDDLRGKRIIAESATFNNHLLSLILASNQSNISTNDLEIVNLETGSASAAFAVNDEIDGVITFPPYSITAFSRKGSHELISSKAFPREIARMLVVTEEIAQNQPELIEELTKVWFQALNFMQKHPDEAYKIIAKHTGIQVDRLQLFQNQIQIVKRSEATETGVLAQSVRENG</sequence>
<dbReference type="SUPFAM" id="SSF53850">
    <property type="entry name" value="Periplasmic binding protein-like II"/>
    <property type="match status" value="1"/>
</dbReference>
<dbReference type="PANTHER" id="PTHR30024">
    <property type="entry name" value="ALIPHATIC SULFONATES-BINDING PROTEIN-RELATED"/>
    <property type="match status" value="1"/>
</dbReference>
<dbReference type="EMBL" id="JADWDC010000004">
    <property type="protein sequence ID" value="MCC0175855.1"/>
    <property type="molecule type" value="Genomic_DNA"/>
</dbReference>
<reference evidence="5" key="1">
    <citation type="journal article" date="2021" name="Antonie Van Leeuwenhoek">
        <title>Draft genome and description of Waterburya agarophytonicola gen. nov. sp. nov. (Pleurocapsales, Cyanobacteria): a seaweed symbiont.</title>
        <authorList>
            <person name="Bonthond G."/>
            <person name="Shalygin S."/>
            <person name="Bayer T."/>
            <person name="Weinberger F."/>
        </authorList>
    </citation>
    <scope>NUCLEOTIDE SEQUENCE</scope>
    <source>
        <strain evidence="5">KI4</strain>
    </source>
</reference>
<organism evidence="5 6">
    <name type="scientific">Waterburya agarophytonicola KI4</name>
    <dbReference type="NCBI Taxonomy" id="2874699"/>
    <lineage>
        <taxon>Bacteria</taxon>
        <taxon>Bacillati</taxon>
        <taxon>Cyanobacteriota</taxon>
        <taxon>Cyanophyceae</taxon>
        <taxon>Pleurocapsales</taxon>
        <taxon>Hyellaceae</taxon>
        <taxon>Waterburya</taxon>
        <taxon>Waterburya agarophytonicola</taxon>
    </lineage>
</organism>
<evidence type="ECO:0000256" key="3">
    <source>
        <dbReference type="ARBA" id="ARBA00022729"/>
    </source>
</evidence>
<dbReference type="GO" id="GO:0042597">
    <property type="term" value="C:periplasmic space"/>
    <property type="evidence" value="ECO:0007669"/>
    <property type="project" value="UniProtKB-SubCell"/>
</dbReference>
<dbReference type="AlphaFoldDB" id="A0A964FDQ4"/>
<name>A0A964FDQ4_9CYAN</name>
<proteinExistence type="inferred from homology"/>